<dbReference type="Pfam" id="PF13561">
    <property type="entry name" value="adh_short_C2"/>
    <property type="match status" value="1"/>
</dbReference>
<protein>
    <submittedName>
        <fullName evidence="4">NAD(P)-dependent dehydrogenase (Short-subunit alcohol dehydrogenase family)</fullName>
    </submittedName>
</protein>
<dbReference type="EMBL" id="SMFZ01000002">
    <property type="protein sequence ID" value="TCK22493.1"/>
    <property type="molecule type" value="Genomic_DNA"/>
</dbReference>
<dbReference type="PANTHER" id="PTHR43943:SF2">
    <property type="entry name" value="DEHYDROGENASE_REDUCTASE 4"/>
    <property type="match status" value="1"/>
</dbReference>
<sequence>MGPPEVSRVVVVTGGSRGMGREMCRAFAAQGDRVVVASRKAEACEELAARLREEHGVEAIGVGCHVGRWADCDALVDRVLADFGRVDVLVNNAGMSPLYPSLTEITEELWDKVIAVNLKGAFRLGARCGEHMAANGGGSIVNVSSIAAVAPNPRELPYATAKAGLNALTVGLAHAYAPHVRVNTVMPGPFRTDIADAWPPEMLERFESEEVPLRRIGEADEVVGAVLYLTGPTASFTTGATIKIDGGLTWST</sequence>
<feature type="domain" description="Ketoreductase" evidence="3">
    <location>
        <begin position="8"/>
        <end position="197"/>
    </location>
</feature>
<proteinExistence type="inferred from homology"/>
<dbReference type="NCBIfam" id="NF005559">
    <property type="entry name" value="PRK07231.1"/>
    <property type="match status" value="1"/>
</dbReference>
<comment type="similarity">
    <text evidence="1">Belongs to the short-chain dehydrogenases/reductases (SDR) family.</text>
</comment>
<dbReference type="RefSeq" id="WP_243653864.1">
    <property type="nucleotide sequence ID" value="NZ_SMFZ01000002.1"/>
</dbReference>
<evidence type="ECO:0000313" key="5">
    <source>
        <dbReference type="Proteomes" id="UP000295560"/>
    </source>
</evidence>
<accession>A0A4R1HN41</accession>
<dbReference type="SMART" id="SM00822">
    <property type="entry name" value="PKS_KR"/>
    <property type="match status" value="1"/>
</dbReference>
<dbReference type="PRINTS" id="PR00081">
    <property type="entry name" value="GDHRDH"/>
</dbReference>
<dbReference type="Gene3D" id="3.40.50.720">
    <property type="entry name" value="NAD(P)-binding Rossmann-like Domain"/>
    <property type="match status" value="1"/>
</dbReference>
<dbReference type="Proteomes" id="UP000295560">
    <property type="component" value="Unassembled WGS sequence"/>
</dbReference>
<dbReference type="GO" id="GO:0016491">
    <property type="term" value="F:oxidoreductase activity"/>
    <property type="evidence" value="ECO:0007669"/>
    <property type="project" value="UniProtKB-KW"/>
</dbReference>
<name>A0A4R1HN41_PSEEN</name>
<evidence type="ECO:0000256" key="2">
    <source>
        <dbReference type="ARBA" id="ARBA00023002"/>
    </source>
</evidence>
<evidence type="ECO:0000259" key="3">
    <source>
        <dbReference type="SMART" id="SM00822"/>
    </source>
</evidence>
<gene>
    <name evidence="4" type="ORF">EV378_6497</name>
</gene>
<dbReference type="FunFam" id="3.40.50.720:FF:000084">
    <property type="entry name" value="Short-chain dehydrogenase reductase"/>
    <property type="match status" value="1"/>
</dbReference>
<dbReference type="SUPFAM" id="SSF51735">
    <property type="entry name" value="NAD(P)-binding Rossmann-fold domains"/>
    <property type="match status" value="1"/>
</dbReference>
<dbReference type="CDD" id="cd05233">
    <property type="entry name" value="SDR_c"/>
    <property type="match status" value="1"/>
</dbReference>
<dbReference type="PRINTS" id="PR00080">
    <property type="entry name" value="SDRFAMILY"/>
</dbReference>
<dbReference type="InterPro" id="IPR057326">
    <property type="entry name" value="KR_dom"/>
</dbReference>
<dbReference type="InterPro" id="IPR020904">
    <property type="entry name" value="Sc_DH/Rdtase_CS"/>
</dbReference>
<dbReference type="PANTHER" id="PTHR43943">
    <property type="entry name" value="DEHYDROGENASE/REDUCTASE (SDR FAMILY) MEMBER 4"/>
    <property type="match status" value="1"/>
</dbReference>
<comment type="caution">
    <text evidence="4">The sequence shown here is derived from an EMBL/GenBank/DDBJ whole genome shotgun (WGS) entry which is preliminary data.</text>
</comment>
<reference evidence="4 5" key="1">
    <citation type="submission" date="2019-03" db="EMBL/GenBank/DDBJ databases">
        <title>Sequencing the genomes of 1000 actinobacteria strains.</title>
        <authorList>
            <person name="Klenk H.-P."/>
        </authorList>
    </citation>
    <scope>NUCLEOTIDE SEQUENCE [LARGE SCALE GENOMIC DNA]</scope>
    <source>
        <strain evidence="4 5">DSM 44969</strain>
    </source>
</reference>
<dbReference type="InterPro" id="IPR002347">
    <property type="entry name" value="SDR_fam"/>
</dbReference>
<dbReference type="AlphaFoldDB" id="A0A4R1HN41"/>
<keyword evidence="2" id="KW-0560">Oxidoreductase</keyword>
<keyword evidence="5" id="KW-1185">Reference proteome</keyword>
<dbReference type="PROSITE" id="PS00061">
    <property type="entry name" value="ADH_SHORT"/>
    <property type="match status" value="1"/>
</dbReference>
<evidence type="ECO:0000256" key="1">
    <source>
        <dbReference type="ARBA" id="ARBA00006484"/>
    </source>
</evidence>
<organism evidence="4 5">
    <name type="scientific">Pseudonocardia endophytica</name>
    <dbReference type="NCBI Taxonomy" id="401976"/>
    <lineage>
        <taxon>Bacteria</taxon>
        <taxon>Bacillati</taxon>
        <taxon>Actinomycetota</taxon>
        <taxon>Actinomycetes</taxon>
        <taxon>Pseudonocardiales</taxon>
        <taxon>Pseudonocardiaceae</taxon>
        <taxon>Pseudonocardia</taxon>
    </lineage>
</organism>
<dbReference type="InterPro" id="IPR036291">
    <property type="entry name" value="NAD(P)-bd_dom_sf"/>
</dbReference>
<evidence type="ECO:0000313" key="4">
    <source>
        <dbReference type="EMBL" id="TCK22493.1"/>
    </source>
</evidence>